<sequence length="32" mass="3679">MSTFYLAIKMLKRFGIIITKKQSDEIAFGITN</sequence>
<gene>
    <name evidence="1" type="ORF">GGQ60_000863</name>
</gene>
<name>A0A7W6K801_9SPHI</name>
<dbReference type="Proteomes" id="UP000532273">
    <property type="component" value="Unassembled WGS sequence"/>
</dbReference>
<accession>A0A7W6K801</accession>
<dbReference type="EMBL" id="JACIEF010000001">
    <property type="protein sequence ID" value="MBB4106903.1"/>
    <property type="molecule type" value="Genomic_DNA"/>
</dbReference>
<reference evidence="1 2" key="1">
    <citation type="submission" date="2020-08" db="EMBL/GenBank/DDBJ databases">
        <title>Genomic Encyclopedia of Type Strains, Phase IV (KMG-IV): sequencing the most valuable type-strain genomes for metagenomic binning, comparative biology and taxonomic classification.</title>
        <authorList>
            <person name="Goeker M."/>
        </authorList>
    </citation>
    <scope>NUCLEOTIDE SEQUENCE [LARGE SCALE GENOMIC DNA]</scope>
    <source>
        <strain evidence="1 2">DSM 100774</strain>
    </source>
</reference>
<protein>
    <submittedName>
        <fullName evidence="1">Uncharacterized protein YqgQ</fullName>
    </submittedName>
</protein>
<dbReference type="AlphaFoldDB" id="A0A7W6K801"/>
<proteinExistence type="predicted"/>
<evidence type="ECO:0000313" key="1">
    <source>
        <dbReference type="EMBL" id="MBB4106903.1"/>
    </source>
</evidence>
<comment type="caution">
    <text evidence="1">The sequence shown here is derived from an EMBL/GenBank/DDBJ whole genome shotgun (WGS) entry which is preliminary data.</text>
</comment>
<organism evidence="1 2">
    <name type="scientific">Pedobacter zeae</name>
    <dbReference type="NCBI Taxonomy" id="1737356"/>
    <lineage>
        <taxon>Bacteria</taxon>
        <taxon>Pseudomonadati</taxon>
        <taxon>Bacteroidota</taxon>
        <taxon>Sphingobacteriia</taxon>
        <taxon>Sphingobacteriales</taxon>
        <taxon>Sphingobacteriaceae</taxon>
        <taxon>Pedobacter</taxon>
    </lineage>
</organism>
<evidence type="ECO:0000313" key="2">
    <source>
        <dbReference type="Proteomes" id="UP000532273"/>
    </source>
</evidence>